<keyword evidence="1" id="KW-0175">Coiled coil</keyword>
<sequence>MVKISRDMTMTMNMTITKTMSVAMKRLMIAILISACILAQKEVSVLALPQSGGGGIGGSGAAGRAGRGGWFGKVFAGGLSDAEDENENSLNTNTDDGGTSNMQMYNQQYQQQQQYHQQQQQQYQQQMQMDQSGGSSHYVPQPGPGGAQPPPPPPAMNNDGVGEQTLASSGRGSRISGGGGLPPPPPPPPTNEGVSVIGEGGDGDGDGKETSTSAPPPPLPFQQQQQGGGGGGGGDQWQPGPPGPPPPPIWGIGGNDPNMNVKMDDMNNMDMNMDNMNLNNPPPPQQQFNDWPQQQQQQQEQQFENQWDQQQQQQQQQHEQQQHEQSDRVYELQCEVDSLANHQNSLYSQIQNLTSSLQENERSTEMNLGQIDMLLEQVADAEAYASAESNAALEYKANCTSLGQSIMAMTEEIAEWEDKCQSIQQEQKCDRDEIRKLKEKLKGKERELENMACGIEMARLEEQREKYQLKAEEMRLKNSNGGLISWLFGLIWSETNTSGDEDSDEDLERLQEQAKSTLLSALQLERDNVDELEVALSTAQQNNSAIAEMVESRDSLIDELNDRVAVFEEDKVVLKAALRQLQKEMKDEAPKTQKLLDELKTSKNGIKSLETSIKKLEQTYSSKISELKKQLTEKTKLIQSFEMIRSIVGVPTILYFLHSSSFSSSQSTRPINALSFLFHFSASSVQVLSISLQ</sequence>
<feature type="compositionally biased region" description="Low complexity" evidence="2">
    <location>
        <begin position="286"/>
        <end position="319"/>
    </location>
</feature>
<feature type="coiled-coil region" evidence="1">
    <location>
        <begin position="507"/>
        <end position="626"/>
    </location>
</feature>
<evidence type="ECO:0000256" key="1">
    <source>
        <dbReference type="SAM" id="Coils"/>
    </source>
</evidence>
<feature type="compositionally biased region" description="Gly residues" evidence="2">
    <location>
        <begin position="226"/>
        <end position="235"/>
    </location>
</feature>
<feature type="coiled-coil region" evidence="1">
    <location>
        <begin position="406"/>
        <end position="477"/>
    </location>
</feature>
<protein>
    <submittedName>
        <fullName evidence="3">Uncharacterized protein</fullName>
    </submittedName>
</protein>
<feature type="compositionally biased region" description="Low complexity" evidence="2">
    <location>
        <begin position="102"/>
        <end position="131"/>
    </location>
</feature>
<gene>
    <name evidence="3" type="ORF">CDEB00056_LOCUS17511</name>
</gene>
<evidence type="ECO:0000313" key="3">
    <source>
        <dbReference type="EMBL" id="CAE0472658.1"/>
    </source>
</evidence>
<feature type="compositionally biased region" description="Pro residues" evidence="2">
    <location>
        <begin position="239"/>
        <end position="249"/>
    </location>
</feature>
<feature type="compositionally biased region" description="Pro residues" evidence="2">
    <location>
        <begin position="141"/>
        <end position="155"/>
    </location>
</feature>
<evidence type="ECO:0000256" key="2">
    <source>
        <dbReference type="SAM" id="MobiDB-lite"/>
    </source>
</evidence>
<dbReference type="InterPro" id="IPR052145">
    <property type="entry name" value="Mediator/Homeobox_domain"/>
</dbReference>
<organism evidence="3">
    <name type="scientific">Chaetoceros debilis</name>
    <dbReference type="NCBI Taxonomy" id="122233"/>
    <lineage>
        <taxon>Eukaryota</taxon>
        <taxon>Sar</taxon>
        <taxon>Stramenopiles</taxon>
        <taxon>Ochrophyta</taxon>
        <taxon>Bacillariophyta</taxon>
        <taxon>Coscinodiscophyceae</taxon>
        <taxon>Chaetocerotophycidae</taxon>
        <taxon>Chaetocerotales</taxon>
        <taxon>Chaetocerotaceae</taxon>
        <taxon>Chaetoceros</taxon>
    </lineage>
</organism>
<feature type="region of interest" description="Disordered" evidence="2">
    <location>
        <begin position="80"/>
        <end position="328"/>
    </location>
</feature>
<dbReference type="EMBL" id="HBIO01022802">
    <property type="protein sequence ID" value="CAE0472658.1"/>
    <property type="molecule type" value="Transcribed_RNA"/>
</dbReference>
<feature type="compositionally biased region" description="Low complexity" evidence="2">
    <location>
        <begin position="255"/>
        <end position="279"/>
    </location>
</feature>
<feature type="compositionally biased region" description="Polar residues" evidence="2">
    <location>
        <begin position="88"/>
        <end position="101"/>
    </location>
</feature>
<feature type="compositionally biased region" description="Pro residues" evidence="2">
    <location>
        <begin position="181"/>
        <end position="190"/>
    </location>
</feature>
<accession>A0A7S3QBU9</accession>
<proteinExistence type="predicted"/>
<name>A0A7S3QBU9_9STRA</name>
<dbReference type="PANTHER" id="PTHR24330">
    <property type="entry name" value="HOMEOBOX PROTEIN BARH-LIKE"/>
    <property type="match status" value="1"/>
</dbReference>
<dbReference type="AlphaFoldDB" id="A0A7S3QBU9"/>
<reference evidence="3" key="1">
    <citation type="submission" date="2021-01" db="EMBL/GenBank/DDBJ databases">
        <authorList>
            <person name="Corre E."/>
            <person name="Pelletier E."/>
            <person name="Niang G."/>
            <person name="Scheremetjew M."/>
            <person name="Finn R."/>
            <person name="Kale V."/>
            <person name="Holt S."/>
            <person name="Cochrane G."/>
            <person name="Meng A."/>
            <person name="Brown T."/>
            <person name="Cohen L."/>
        </authorList>
    </citation>
    <scope>NUCLEOTIDE SEQUENCE</scope>
    <source>
        <strain evidence="3">MM31A-1</strain>
    </source>
</reference>
<dbReference type="PANTHER" id="PTHR24330:SF19">
    <property type="entry name" value="MEDIATOR OF RNA POLYMERASE II TRANSCRIPTION SUBUNIT 29"/>
    <property type="match status" value="1"/>
</dbReference>